<dbReference type="InterPro" id="IPR000835">
    <property type="entry name" value="HTH_MarR-typ"/>
</dbReference>
<dbReference type="InterPro" id="IPR036390">
    <property type="entry name" value="WH_DNA-bd_sf"/>
</dbReference>
<dbReference type="SMART" id="SM00347">
    <property type="entry name" value="HTH_MARR"/>
    <property type="match status" value="1"/>
</dbReference>
<evidence type="ECO:0000256" key="1">
    <source>
        <dbReference type="SAM" id="MobiDB-lite"/>
    </source>
</evidence>
<dbReference type="InterPro" id="IPR036388">
    <property type="entry name" value="WH-like_DNA-bd_sf"/>
</dbReference>
<dbReference type="PANTHER" id="PTHR33164">
    <property type="entry name" value="TRANSCRIPTIONAL REGULATOR, MARR FAMILY"/>
    <property type="match status" value="1"/>
</dbReference>
<organism evidence="3">
    <name type="scientific">Actinoplanes campanulatus</name>
    <dbReference type="NCBI Taxonomy" id="113559"/>
    <lineage>
        <taxon>Bacteria</taxon>
        <taxon>Bacillati</taxon>
        <taxon>Actinomycetota</taxon>
        <taxon>Actinomycetes</taxon>
        <taxon>Micromonosporales</taxon>
        <taxon>Micromonosporaceae</taxon>
        <taxon>Actinoplanes</taxon>
    </lineage>
</organism>
<dbReference type="SUPFAM" id="SSF46785">
    <property type="entry name" value="Winged helix' DNA-binding domain"/>
    <property type="match status" value="1"/>
</dbReference>
<dbReference type="PANTHER" id="PTHR33164:SF107">
    <property type="entry name" value="TRANSCRIPTIONAL REGULATORY PROTEIN"/>
    <property type="match status" value="1"/>
</dbReference>
<protein>
    <recommendedName>
        <fullName evidence="2">HTH marR-type domain-containing protein</fullName>
    </recommendedName>
</protein>
<sequence>MTASPGFGNHLVCLSTLIQRRFTQICAEHDLTTAQAQLLCLVKDQPRGMTELAHLLGLAKPGLSGLIDRTERRGLVQRTSQNNDRRLCTLISTPEGKEIGDALYADVADRLPEMFGHLSPAERCTFEELVDAALHPPGNPGPDHRAGARHRSA</sequence>
<dbReference type="EMBL" id="BOMF01000149">
    <property type="protein sequence ID" value="GID50417.1"/>
    <property type="molecule type" value="Genomic_DNA"/>
</dbReference>
<dbReference type="Gene3D" id="1.10.10.10">
    <property type="entry name" value="Winged helix-like DNA-binding domain superfamily/Winged helix DNA-binding domain"/>
    <property type="match status" value="1"/>
</dbReference>
<accession>A0ABQ3WW22</accession>
<feature type="region of interest" description="Disordered" evidence="1">
    <location>
        <begin position="132"/>
        <end position="153"/>
    </location>
</feature>
<dbReference type="PRINTS" id="PR00598">
    <property type="entry name" value="HTHMARR"/>
</dbReference>
<gene>
    <name evidence="3" type="ORF">Aca07nite_76920</name>
</gene>
<proteinExistence type="predicted"/>
<dbReference type="RefSeq" id="WP_204300457.1">
    <property type="nucleotide sequence ID" value="NZ_BAAAGQ010000037.1"/>
</dbReference>
<dbReference type="InterPro" id="IPR039422">
    <property type="entry name" value="MarR/SlyA-like"/>
</dbReference>
<reference evidence="3" key="1">
    <citation type="submission" date="2021-01" db="EMBL/GenBank/DDBJ databases">
        <title>Whole genome shotgun sequence of Actinoplanes capillaceus NBRC 16408.</title>
        <authorList>
            <person name="Komaki H."/>
            <person name="Tamura T."/>
        </authorList>
    </citation>
    <scope>NUCLEOTIDE SEQUENCE [LARGE SCALE GENOMIC DNA]</scope>
    <source>
        <strain evidence="3">NBRC 16408</strain>
    </source>
</reference>
<feature type="domain" description="HTH marR-type" evidence="2">
    <location>
        <begin position="1"/>
        <end position="135"/>
    </location>
</feature>
<evidence type="ECO:0000313" key="3">
    <source>
        <dbReference type="EMBL" id="GID50417.1"/>
    </source>
</evidence>
<dbReference type="PROSITE" id="PS50995">
    <property type="entry name" value="HTH_MARR_2"/>
    <property type="match status" value="1"/>
</dbReference>
<dbReference type="Pfam" id="PF12802">
    <property type="entry name" value="MarR_2"/>
    <property type="match status" value="1"/>
</dbReference>
<evidence type="ECO:0000259" key="2">
    <source>
        <dbReference type="PROSITE" id="PS50995"/>
    </source>
</evidence>
<name>A0ABQ3WW22_9ACTN</name>
<comment type="caution">
    <text evidence="3">The sequence shown here is derived from an EMBL/GenBank/DDBJ whole genome shotgun (WGS) entry which is preliminary data.</text>
</comment>